<keyword evidence="3" id="KW-1185">Reference proteome</keyword>
<accession>A0ABQ5TIN5</accession>
<name>A0ABQ5TIN5_9BACI</name>
<dbReference type="EMBL" id="BSKO01000001">
    <property type="protein sequence ID" value="GLO65005.1"/>
    <property type="molecule type" value="Genomic_DNA"/>
</dbReference>
<dbReference type="Pfam" id="PF06114">
    <property type="entry name" value="Peptidase_M78"/>
    <property type="match status" value="1"/>
</dbReference>
<feature type="domain" description="IrrE N-terminal-like" evidence="1">
    <location>
        <begin position="71"/>
        <end position="151"/>
    </location>
</feature>
<reference evidence="2 3" key="1">
    <citation type="submission" date="2023-02" db="EMBL/GenBank/DDBJ databases">
        <title>Oceanobacillus kimchii IFOP_LL358 isolated form Alexandrium catenella lab strain.</title>
        <authorList>
            <person name="Gajardo G."/>
            <person name="Ueki S."/>
            <person name="Maruyama F."/>
        </authorList>
    </citation>
    <scope>NUCLEOTIDE SEQUENCE [LARGE SCALE GENOMIC DNA]</scope>
    <source>
        <strain evidence="2 3">IFOP_LL358</strain>
    </source>
</reference>
<protein>
    <recommendedName>
        <fullName evidence="1">IrrE N-terminal-like domain-containing protein</fullName>
    </recommendedName>
</protein>
<dbReference type="InterPro" id="IPR010359">
    <property type="entry name" value="IrrE_HExxH"/>
</dbReference>
<proteinExistence type="predicted"/>
<sequence length="177" mass="21397">MPLFLNLIRTYILVEGCYINTHLEDYIQNLYKYLRINRPNQLTIDSIAKKLDLNIYYGKFSLRFGHDLVIQKSTKQQEWQVFGHEVGHFLRHCGNHYTMNRLFIDLQEYQANHFAYHFCVPTFMLQKTESLAVYDIMSLFNVEHDFAVRRLEMYQNKLYEEEMNHVLSKIQNEIWTS</sequence>
<evidence type="ECO:0000313" key="2">
    <source>
        <dbReference type="EMBL" id="GLO65005.1"/>
    </source>
</evidence>
<comment type="caution">
    <text evidence="2">The sequence shown here is derived from an EMBL/GenBank/DDBJ whole genome shotgun (WGS) entry which is preliminary data.</text>
</comment>
<evidence type="ECO:0000313" key="3">
    <source>
        <dbReference type="Proteomes" id="UP001275436"/>
    </source>
</evidence>
<dbReference type="Proteomes" id="UP001275436">
    <property type="component" value="Unassembled WGS sequence"/>
</dbReference>
<evidence type="ECO:0000259" key="1">
    <source>
        <dbReference type="Pfam" id="PF06114"/>
    </source>
</evidence>
<gene>
    <name evidence="2" type="ORF">MACH08_07890</name>
</gene>
<organism evidence="2 3">
    <name type="scientific">Oceanobacillus kimchii</name>
    <dbReference type="NCBI Taxonomy" id="746691"/>
    <lineage>
        <taxon>Bacteria</taxon>
        <taxon>Bacillati</taxon>
        <taxon>Bacillota</taxon>
        <taxon>Bacilli</taxon>
        <taxon>Bacillales</taxon>
        <taxon>Bacillaceae</taxon>
        <taxon>Oceanobacillus</taxon>
    </lineage>
</organism>